<comment type="caution">
    <text evidence="7">The sequence shown here is derived from an EMBL/GenBank/DDBJ whole genome shotgun (WGS) entry which is preliminary data.</text>
</comment>
<dbReference type="PANTHER" id="PTHR37422:SF13">
    <property type="entry name" value="LIPOPOLYSACCHARIDE BIOSYNTHESIS PROTEIN PA4999-RELATED"/>
    <property type="match status" value="1"/>
</dbReference>
<keyword evidence="2 5" id="KW-0812">Transmembrane</keyword>
<dbReference type="InterPro" id="IPR051533">
    <property type="entry name" value="WaaL-like"/>
</dbReference>
<evidence type="ECO:0000256" key="2">
    <source>
        <dbReference type="ARBA" id="ARBA00022692"/>
    </source>
</evidence>
<keyword evidence="7" id="KW-0436">Ligase</keyword>
<sequence length="463" mass="52184">MNKLKARTGQYYTEVLWLLIHIGLGMLFSFAKPLAKLYVPIILALGFIFIFKSRNKNHEVLMVCAYMAGADVFMRMTSGLFFSELMKYIIIVYMVLGIVYNNISKPAFLYIVYILLLIPGIYMSGINILNYEAEFRKVIAFNLSGPVCTGVCAIYCINKTVSYQELSRILYWFLLPIVSMTSYMALYKSDLSSLFLNTTSNFGASGGYGPNQVSVALGVGIFILLYRFLLCSEKIWLKAINAALMGYMIYRGLLTFSRGGILTAAAAIVPFLGFLYLSLGDKLKKSLFKTLGVLSLLLLIVWGYSNIVSNGLLEKRYNNQDALGREKEDALGGREELIAYELEAFNENPFLGIGVGNNKFYREDESGIEAASHNEITRLLAEHGMLGFLAFSILFITPLARFWFYHRNPLALSFFIFWFLTINHNATRISVPTFLYALSVITLYNDNSKKESTVHREQAIGEG</sequence>
<gene>
    <name evidence="7" type="ORF">Y10_32200</name>
</gene>
<evidence type="ECO:0000313" key="8">
    <source>
        <dbReference type="Proteomes" id="UP001143543"/>
    </source>
</evidence>
<feature type="transmembrane region" description="Helical" evidence="5">
    <location>
        <begin position="37"/>
        <end position="53"/>
    </location>
</feature>
<evidence type="ECO:0000313" key="7">
    <source>
        <dbReference type="EMBL" id="GLB50852.1"/>
    </source>
</evidence>
<feature type="domain" description="O-antigen ligase-related" evidence="6">
    <location>
        <begin position="245"/>
        <end position="391"/>
    </location>
</feature>
<organism evidence="7 8">
    <name type="scientific">Neptunitalea lumnitzerae</name>
    <dbReference type="NCBI Taxonomy" id="2965509"/>
    <lineage>
        <taxon>Bacteria</taxon>
        <taxon>Pseudomonadati</taxon>
        <taxon>Bacteroidota</taxon>
        <taxon>Flavobacteriia</taxon>
        <taxon>Flavobacteriales</taxon>
        <taxon>Flavobacteriaceae</taxon>
        <taxon>Neptunitalea</taxon>
    </lineage>
</organism>
<keyword evidence="4 5" id="KW-0472">Membrane</keyword>
<keyword evidence="8" id="KW-1185">Reference proteome</keyword>
<feature type="transmembrane region" description="Helical" evidence="5">
    <location>
        <begin position="286"/>
        <end position="305"/>
    </location>
</feature>
<dbReference type="Pfam" id="PF04932">
    <property type="entry name" value="Wzy_C"/>
    <property type="match status" value="1"/>
</dbReference>
<feature type="transmembrane region" description="Helical" evidence="5">
    <location>
        <begin position="207"/>
        <end position="228"/>
    </location>
</feature>
<reference evidence="7" key="1">
    <citation type="submission" date="2022-07" db="EMBL/GenBank/DDBJ databases">
        <title>Taxonomy of Novel Oxalotrophic and Methylotrophic Bacteria.</title>
        <authorList>
            <person name="Sahin N."/>
            <person name="Tani A."/>
        </authorList>
    </citation>
    <scope>NUCLEOTIDE SEQUENCE</scope>
    <source>
        <strain evidence="7">Y10</strain>
    </source>
</reference>
<feature type="transmembrane region" description="Helical" evidence="5">
    <location>
        <begin position="107"/>
        <end position="126"/>
    </location>
</feature>
<accession>A0ABQ5MN64</accession>
<evidence type="ECO:0000259" key="6">
    <source>
        <dbReference type="Pfam" id="PF04932"/>
    </source>
</evidence>
<evidence type="ECO:0000256" key="1">
    <source>
        <dbReference type="ARBA" id="ARBA00004141"/>
    </source>
</evidence>
<feature type="transmembrane region" description="Helical" evidence="5">
    <location>
        <begin position="169"/>
        <end position="187"/>
    </location>
</feature>
<keyword evidence="3 5" id="KW-1133">Transmembrane helix</keyword>
<protein>
    <submittedName>
        <fullName evidence="7">Ligase</fullName>
    </submittedName>
</protein>
<comment type="subcellular location">
    <subcellularLocation>
        <location evidence="1">Membrane</location>
        <topology evidence="1">Multi-pass membrane protein</topology>
    </subcellularLocation>
</comment>
<evidence type="ECO:0000256" key="4">
    <source>
        <dbReference type="ARBA" id="ARBA00023136"/>
    </source>
</evidence>
<proteinExistence type="predicted"/>
<dbReference type="Proteomes" id="UP001143543">
    <property type="component" value="Unassembled WGS sequence"/>
</dbReference>
<evidence type="ECO:0000256" key="3">
    <source>
        <dbReference type="ARBA" id="ARBA00022989"/>
    </source>
</evidence>
<feature type="transmembrane region" description="Helical" evidence="5">
    <location>
        <begin position="259"/>
        <end position="279"/>
    </location>
</feature>
<dbReference type="EMBL" id="BRVO01000005">
    <property type="protein sequence ID" value="GLB50852.1"/>
    <property type="molecule type" value="Genomic_DNA"/>
</dbReference>
<feature type="transmembrane region" description="Helical" evidence="5">
    <location>
        <begin position="385"/>
        <end position="404"/>
    </location>
</feature>
<feature type="transmembrane region" description="Helical" evidence="5">
    <location>
        <begin position="12"/>
        <end position="31"/>
    </location>
</feature>
<dbReference type="RefSeq" id="WP_281766489.1">
    <property type="nucleotide sequence ID" value="NZ_BRVO01000005.1"/>
</dbReference>
<dbReference type="PANTHER" id="PTHR37422">
    <property type="entry name" value="TEICHURONIC ACID BIOSYNTHESIS PROTEIN TUAE"/>
    <property type="match status" value="1"/>
</dbReference>
<name>A0ABQ5MN64_9FLAO</name>
<feature type="transmembrane region" description="Helical" evidence="5">
    <location>
        <begin position="82"/>
        <end position="100"/>
    </location>
</feature>
<dbReference type="GO" id="GO:0016874">
    <property type="term" value="F:ligase activity"/>
    <property type="evidence" value="ECO:0007669"/>
    <property type="project" value="UniProtKB-KW"/>
</dbReference>
<dbReference type="InterPro" id="IPR007016">
    <property type="entry name" value="O-antigen_ligase-rel_domated"/>
</dbReference>
<evidence type="ECO:0000256" key="5">
    <source>
        <dbReference type="SAM" id="Phobius"/>
    </source>
</evidence>